<evidence type="ECO:0000256" key="1">
    <source>
        <dbReference type="ARBA" id="ARBA00022737"/>
    </source>
</evidence>
<dbReference type="STRING" id="2880.D7G7U3"/>
<dbReference type="CDD" id="cd00167">
    <property type="entry name" value="SANT"/>
    <property type="match status" value="3"/>
</dbReference>
<dbReference type="InterPro" id="IPR001005">
    <property type="entry name" value="SANT/Myb"/>
</dbReference>
<dbReference type="EMBL" id="FN649086">
    <property type="protein sequence ID" value="CBJ27824.1"/>
    <property type="molecule type" value="Genomic_DNA"/>
</dbReference>
<feature type="domain" description="HTH myb-type" evidence="7">
    <location>
        <begin position="108"/>
        <end position="141"/>
    </location>
</feature>
<dbReference type="SUPFAM" id="SSF46689">
    <property type="entry name" value="Homeodomain-like"/>
    <property type="match status" value="2"/>
</dbReference>
<dbReference type="OMA" id="NARWHEL"/>
<keyword evidence="3" id="KW-0238">DNA-binding</keyword>
<dbReference type="GO" id="GO:0042795">
    <property type="term" value="P:snRNA transcription by RNA polymerase II"/>
    <property type="evidence" value="ECO:0007669"/>
    <property type="project" value="TreeGrafter"/>
</dbReference>
<dbReference type="InterPro" id="IPR017930">
    <property type="entry name" value="Myb_dom"/>
</dbReference>
<dbReference type="PANTHER" id="PTHR46621">
    <property type="entry name" value="SNRNA-ACTIVATING PROTEIN COMPLEX SUBUNIT 4"/>
    <property type="match status" value="1"/>
</dbReference>
<dbReference type="eggNOG" id="KOG0048">
    <property type="taxonomic scope" value="Eukaryota"/>
</dbReference>
<dbReference type="GO" id="GO:0042796">
    <property type="term" value="P:snRNA transcription by RNA polymerase III"/>
    <property type="evidence" value="ECO:0007669"/>
    <property type="project" value="TreeGrafter"/>
</dbReference>
<dbReference type="Gene3D" id="1.10.10.60">
    <property type="entry name" value="Homeodomain-like"/>
    <property type="match status" value="3"/>
</dbReference>
<dbReference type="Proteomes" id="UP000002630">
    <property type="component" value="Linkage Group LG16"/>
</dbReference>
<evidence type="ECO:0000313" key="9">
    <source>
        <dbReference type="Proteomes" id="UP000002630"/>
    </source>
</evidence>
<dbReference type="InterPro" id="IPR009057">
    <property type="entry name" value="Homeodomain-like_sf"/>
</dbReference>
<dbReference type="GO" id="GO:0001006">
    <property type="term" value="F:RNA polymerase III type 3 promoter sequence-specific DNA binding"/>
    <property type="evidence" value="ECO:0007669"/>
    <property type="project" value="TreeGrafter"/>
</dbReference>
<dbReference type="InParanoid" id="D7G7U3"/>
<dbReference type="PANTHER" id="PTHR46621:SF1">
    <property type="entry name" value="SNRNA-ACTIVATING PROTEIN COMPLEX SUBUNIT 4"/>
    <property type="match status" value="1"/>
</dbReference>
<gene>
    <name evidence="8" type="ORF">Esi_0085_0087</name>
</gene>
<proteinExistence type="predicted"/>
<dbReference type="PROSITE" id="PS51294">
    <property type="entry name" value="HTH_MYB"/>
    <property type="match status" value="3"/>
</dbReference>
<feature type="domain" description="HTH myb-type" evidence="7">
    <location>
        <begin position="1"/>
        <end position="50"/>
    </location>
</feature>
<dbReference type="GO" id="GO:0019185">
    <property type="term" value="C:snRNA-activating protein complex"/>
    <property type="evidence" value="ECO:0007669"/>
    <property type="project" value="TreeGrafter"/>
</dbReference>
<evidence type="ECO:0000259" key="6">
    <source>
        <dbReference type="PROSITE" id="PS50090"/>
    </source>
</evidence>
<feature type="domain" description="Myb-like" evidence="6">
    <location>
        <begin position="1"/>
        <end position="50"/>
    </location>
</feature>
<evidence type="ECO:0000313" key="8">
    <source>
        <dbReference type="EMBL" id="CBJ27824.1"/>
    </source>
</evidence>
<dbReference type="PROSITE" id="PS50090">
    <property type="entry name" value="MYB_LIKE"/>
    <property type="match status" value="3"/>
</dbReference>
<accession>D7G7U3</accession>
<keyword evidence="5" id="KW-0539">Nucleus</keyword>
<feature type="domain" description="HTH myb-type" evidence="7">
    <location>
        <begin position="51"/>
        <end position="106"/>
    </location>
</feature>
<keyword evidence="2" id="KW-0805">Transcription regulation</keyword>
<dbReference type="Pfam" id="PF00249">
    <property type="entry name" value="Myb_DNA-binding"/>
    <property type="match status" value="3"/>
</dbReference>
<reference evidence="8 9" key="1">
    <citation type="journal article" date="2010" name="Nature">
        <title>The Ectocarpus genome and the independent evolution of multicellularity in brown algae.</title>
        <authorList>
            <person name="Cock J.M."/>
            <person name="Sterck L."/>
            <person name="Rouze P."/>
            <person name="Scornet D."/>
            <person name="Allen A.E."/>
            <person name="Amoutzias G."/>
            <person name="Anthouard V."/>
            <person name="Artiguenave F."/>
            <person name="Aury J.M."/>
            <person name="Badger J.H."/>
            <person name="Beszteri B."/>
            <person name="Billiau K."/>
            <person name="Bonnet E."/>
            <person name="Bothwell J.H."/>
            <person name="Bowler C."/>
            <person name="Boyen C."/>
            <person name="Brownlee C."/>
            <person name="Carrano C.J."/>
            <person name="Charrier B."/>
            <person name="Cho G.Y."/>
            <person name="Coelho S.M."/>
            <person name="Collen J."/>
            <person name="Corre E."/>
            <person name="Da Silva C."/>
            <person name="Delage L."/>
            <person name="Delaroque N."/>
            <person name="Dittami S.M."/>
            <person name="Doulbeau S."/>
            <person name="Elias M."/>
            <person name="Farnham G."/>
            <person name="Gachon C.M."/>
            <person name="Gschloessl B."/>
            <person name="Heesch S."/>
            <person name="Jabbari K."/>
            <person name="Jubin C."/>
            <person name="Kawai H."/>
            <person name="Kimura K."/>
            <person name="Kloareg B."/>
            <person name="Kupper F.C."/>
            <person name="Lang D."/>
            <person name="Le Bail A."/>
            <person name="Leblanc C."/>
            <person name="Lerouge P."/>
            <person name="Lohr M."/>
            <person name="Lopez P.J."/>
            <person name="Martens C."/>
            <person name="Maumus F."/>
            <person name="Michel G."/>
            <person name="Miranda-Saavedra D."/>
            <person name="Morales J."/>
            <person name="Moreau H."/>
            <person name="Motomura T."/>
            <person name="Nagasato C."/>
            <person name="Napoli C.A."/>
            <person name="Nelson D.R."/>
            <person name="Nyvall-Collen P."/>
            <person name="Peters A.F."/>
            <person name="Pommier C."/>
            <person name="Potin P."/>
            <person name="Poulain J."/>
            <person name="Quesneville H."/>
            <person name="Read B."/>
            <person name="Rensing S.A."/>
            <person name="Ritter A."/>
            <person name="Rousvoal S."/>
            <person name="Samanta M."/>
            <person name="Samson G."/>
            <person name="Schroeder D.C."/>
            <person name="Segurens B."/>
            <person name="Strittmatter M."/>
            <person name="Tonon T."/>
            <person name="Tregear J.W."/>
            <person name="Valentin K."/>
            <person name="von Dassow P."/>
            <person name="Yamagishi T."/>
            <person name="Van de Peer Y."/>
            <person name="Wincker P."/>
        </authorList>
    </citation>
    <scope>NUCLEOTIDE SEQUENCE [LARGE SCALE GENOMIC DNA]</scope>
    <source>
        <strain evidence="9">Ec32 / CCAP1310/4</strain>
    </source>
</reference>
<dbReference type="GO" id="GO:0000978">
    <property type="term" value="F:RNA polymerase II cis-regulatory region sequence-specific DNA binding"/>
    <property type="evidence" value="ECO:0007669"/>
    <property type="project" value="TreeGrafter"/>
</dbReference>
<keyword evidence="9" id="KW-1185">Reference proteome</keyword>
<evidence type="ECO:0000256" key="4">
    <source>
        <dbReference type="ARBA" id="ARBA00023163"/>
    </source>
</evidence>
<evidence type="ECO:0000256" key="5">
    <source>
        <dbReference type="ARBA" id="ARBA00023242"/>
    </source>
</evidence>
<dbReference type="FunFam" id="1.10.10.60:FF:000010">
    <property type="entry name" value="Transcriptional activator Myb isoform A"/>
    <property type="match status" value="1"/>
</dbReference>
<dbReference type="AlphaFoldDB" id="D7G7U3"/>
<evidence type="ECO:0000259" key="7">
    <source>
        <dbReference type="PROSITE" id="PS51294"/>
    </source>
</evidence>
<organism evidence="8 9">
    <name type="scientific">Ectocarpus siliculosus</name>
    <name type="common">Brown alga</name>
    <name type="synonym">Conferva siliculosa</name>
    <dbReference type="NCBI Taxonomy" id="2880"/>
    <lineage>
        <taxon>Eukaryota</taxon>
        <taxon>Sar</taxon>
        <taxon>Stramenopiles</taxon>
        <taxon>Ochrophyta</taxon>
        <taxon>PX clade</taxon>
        <taxon>Phaeophyceae</taxon>
        <taxon>Ectocarpales</taxon>
        <taxon>Ectocarpaceae</taxon>
        <taxon>Ectocarpus</taxon>
    </lineage>
</organism>
<dbReference type="SMART" id="SM00717">
    <property type="entry name" value="SANT"/>
    <property type="match status" value="3"/>
</dbReference>
<sequence length="141" mass="16236">MPKWTKDEDSQLQQLVVAASGAEIDWDNISQVLDNGRTGVQCCSRWQKVLHPQTIKGAWTPEEDQKMVELVGLFGPKRWSAISQRFPGRIGKQCRERWNNHLDPALSKAPWSEEEDRIIIETQAIHGNKWAEMSRLLPGRY</sequence>
<dbReference type="OrthoDB" id="2143914at2759"/>
<evidence type="ECO:0000256" key="2">
    <source>
        <dbReference type="ARBA" id="ARBA00023015"/>
    </source>
</evidence>
<keyword evidence="4" id="KW-0804">Transcription</keyword>
<feature type="domain" description="Myb-like" evidence="6">
    <location>
        <begin position="103"/>
        <end position="141"/>
    </location>
</feature>
<evidence type="ECO:0000256" key="3">
    <source>
        <dbReference type="ARBA" id="ARBA00023125"/>
    </source>
</evidence>
<name>D7G7U3_ECTSI</name>
<protein>
    <submittedName>
        <fullName evidence="8">Uncharacterized protein</fullName>
    </submittedName>
</protein>
<keyword evidence="1" id="KW-0677">Repeat</keyword>
<feature type="domain" description="Myb-like" evidence="6">
    <location>
        <begin position="51"/>
        <end position="102"/>
    </location>
</feature>
<dbReference type="EMBL" id="FN649741">
    <property type="protein sequence ID" value="CBJ27824.1"/>
    <property type="molecule type" value="Genomic_DNA"/>
</dbReference>
<dbReference type="InterPro" id="IPR051575">
    <property type="entry name" value="Myb-like_DNA-bd"/>
</dbReference>